<dbReference type="PANTHER" id="PTHR47177:SF4">
    <property type="entry name" value="OS06G0283200 PROTEIN"/>
    <property type="match status" value="1"/>
</dbReference>
<dbReference type="InterPro" id="IPR013083">
    <property type="entry name" value="Znf_RING/FYVE/PHD"/>
</dbReference>
<dbReference type="OMA" id="KHESRCP"/>
<dbReference type="EMBL" id="CM010722">
    <property type="protein sequence ID" value="RZC74737.1"/>
    <property type="molecule type" value="Genomic_DNA"/>
</dbReference>
<feature type="compositionally biased region" description="Polar residues" evidence="5">
    <location>
        <begin position="324"/>
        <end position="336"/>
    </location>
</feature>
<dbReference type="InterPro" id="IPR001841">
    <property type="entry name" value="Znf_RING"/>
</dbReference>
<dbReference type="PROSITE" id="PS00518">
    <property type="entry name" value="ZF_RING_1"/>
    <property type="match status" value="1"/>
</dbReference>
<dbReference type="InterPro" id="IPR011011">
    <property type="entry name" value="Znf_FYVE_PHD"/>
</dbReference>
<evidence type="ECO:0000313" key="9">
    <source>
        <dbReference type="Proteomes" id="UP000316621"/>
    </source>
</evidence>
<dbReference type="AlphaFoldDB" id="A0A4Y7KPH4"/>
<dbReference type="InterPro" id="IPR058746">
    <property type="entry name" value="Znf_RING-type_Topors"/>
</dbReference>
<sequence>MENGSEYIRESLMEEKQQQQQQAFDIDIEFASSPNKRRKLVAESPNSNSKGKEKIEEEEERMDSKSDNVCGICFSEEDGKSIKGSIDSCNHYFCFVCIMEWSKCESRCPLCKQRFNTIIRPPKDGVFMNERIVNVPTRDQVWHPLGNVSTGPSDPYGRTNCAECQSSLDENLLLLCDLCDSAAHTYCVGLGSTVPEGNWYCHDCTICMDNHCNSQLDTDSDDRNSEAGESVTISEIVRGPYRTVHNRDIGADIKVTDLGARRLIDCRDAQSCQISPTTAREKKINAGTMVTDSSMKIACHRRDVQSHIKIFRENWDALRNGSLQFSSTSGSRNSKIPGSKVFDAKTSQSQSSSCSQNTNNKNVAENLSNKKNPYDTDKAWKMLDIAKSVQQAREGKTTHCVSKHQLGKRNTQADATVTNLNSSRLEVQSPQQKDLKGFASDKNIRCEEIIACTNSKSPIFEKEKPFKHAIEETLKRQNGGPSTIHASKYCGLAFPKQVQMFDQLDTLHKKGKKNPTQVNQESYLNGINKRARVDAVVSHDKSSHGISKLLISRSDGGAHSSCKAEPLKENCVLGKTSSSATPSADCAKSEIQSLVKLNLKQLSKGKKLGFNEFKKIAKVSTHTVLAACGLEHSKSSVRQPYPHLACSHTVTRSRQQQLHMLDLMHSSCTDCFHGFVKDVVNSILTEKVASFT</sequence>
<name>A0A4Y7KPH4_PAPSO</name>
<feature type="region of interest" description="Disordered" evidence="5">
    <location>
        <begin position="324"/>
        <end position="374"/>
    </location>
</feature>
<dbReference type="GO" id="GO:0008270">
    <property type="term" value="F:zinc ion binding"/>
    <property type="evidence" value="ECO:0007669"/>
    <property type="project" value="UniProtKB-KW"/>
</dbReference>
<feature type="compositionally biased region" description="Polar residues" evidence="5">
    <location>
        <begin position="357"/>
        <end position="371"/>
    </location>
</feature>
<dbReference type="Gramene" id="RZC74737">
    <property type="protein sequence ID" value="RZC74737"/>
    <property type="gene ID" value="C5167_050217"/>
</dbReference>
<dbReference type="STRING" id="3469.A0A4Y7KPH4"/>
<dbReference type="SUPFAM" id="SSF57903">
    <property type="entry name" value="FYVE/PHD zinc finger"/>
    <property type="match status" value="1"/>
</dbReference>
<evidence type="ECO:0000256" key="2">
    <source>
        <dbReference type="ARBA" id="ARBA00022771"/>
    </source>
</evidence>
<dbReference type="InterPro" id="IPR017907">
    <property type="entry name" value="Znf_RING_CS"/>
</dbReference>
<dbReference type="PANTHER" id="PTHR47177">
    <property type="entry name" value="F18C1.6 PROTEIN"/>
    <property type="match status" value="1"/>
</dbReference>
<dbReference type="SUPFAM" id="SSF57850">
    <property type="entry name" value="RING/U-box"/>
    <property type="match status" value="1"/>
</dbReference>
<reference evidence="8 9" key="1">
    <citation type="journal article" date="2018" name="Science">
        <title>The opium poppy genome and morphinan production.</title>
        <authorList>
            <person name="Guo L."/>
            <person name="Winzer T."/>
            <person name="Yang X."/>
            <person name="Li Y."/>
            <person name="Ning Z."/>
            <person name="He Z."/>
            <person name="Teodor R."/>
            <person name="Lu Y."/>
            <person name="Bowser T.A."/>
            <person name="Graham I.A."/>
            <person name="Ye K."/>
        </authorList>
    </citation>
    <scope>NUCLEOTIDE SEQUENCE [LARGE SCALE GENOMIC DNA]</scope>
    <source>
        <strain evidence="9">cv. HN1</strain>
        <tissue evidence="8">Leaves</tissue>
    </source>
</reference>
<evidence type="ECO:0000256" key="4">
    <source>
        <dbReference type="PROSITE-ProRule" id="PRU00175"/>
    </source>
</evidence>
<keyword evidence="9" id="KW-1185">Reference proteome</keyword>
<feature type="domain" description="RING-type" evidence="7">
    <location>
        <begin position="70"/>
        <end position="112"/>
    </location>
</feature>
<dbReference type="SMART" id="SM00184">
    <property type="entry name" value="RING"/>
    <property type="match status" value="1"/>
</dbReference>
<feature type="compositionally biased region" description="Basic and acidic residues" evidence="5">
    <location>
        <begin position="7"/>
        <end position="17"/>
    </location>
</feature>
<keyword evidence="2 4" id="KW-0863">Zinc-finger</keyword>
<feature type="domain" description="PHD-type" evidence="6">
    <location>
        <begin position="158"/>
        <end position="207"/>
    </location>
</feature>
<accession>A0A4Y7KPH4</accession>
<dbReference type="Pfam" id="PF13639">
    <property type="entry name" value="zf-RING_2"/>
    <property type="match status" value="1"/>
</dbReference>
<dbReference type="InterPro" id="IPR001965">
    <property type="entry name" value="Znf_PHD"/>
</dbReference>
<evidence type="ECO:0008006" key="10">
    <source>
        <dbReference type="Google" id="ProtNLM"/>
    </source>
</evidence>
<dbReference type="Proteomes" id="UP000316621">
    <property type="component" value="Chromosome 8"/>
</dbReference>
<dbReference type="InterPro" id="IPR019787">
    <property type="entry name" value="Znf_PHD-finger"/>
</dbReference>
<dbReference type="OrthoDB" id="365379at2759"/>
<keyword evidence="3" id="KW-0862">Zinc</keyword>
<feature type="region of interest" description="Disordered" evidence="5">
    <location>
        <begin position="1"/>
        <end position="22"/>
    </location>
</feature>
<dbReference type="PROSITE" id="PS50089">
    <property type="entry name" value="ZF_RING_2"/>
    <property type="match status" value="1"/>
</dbReference>
<feature type="compositionally biased region" description="Low complexity" evidence="5">
    <location>
        <begin position="347"/>
        <end position="356"/>
    </location>
</feature>
<keyword evidence="1" id="KW-0479">Metal-binding</keyword>
<feature type="region of interest" description="Disordered" evidence="5">
    <location>
        <begin position="36"/>
        <end position="61"/>
    </location>
</feature>
<evidence type="ECO:0000256" key="5">
    <source>
        <dbReference type="SAM" id="MobiDB-lite"/>
    </source>
</evidence>
<protein>
    <recommendedName>
        <fullName evidence="10">PHD and RING finger domain-containing protein 1</fullName>
    </recommendedName>
</protein>
<proteinExistence type="predicted"/>
<dbReference type="PROSITE" id="PS50016">
    <property type="entry name" value="ZF_PHD_2"/>
    <property type="match status" value="1"/>
</dbReference>
<evidence type="ECO:0000256" key="1">
    <source>
        <dbReference type="ARBA" id="ARBA00022723"/>
    </source>
</evidence>
<evidence type="ECO:0000259" key="6">
    <source>
        <dbReference type="PROSITE" id="PS50016"/>
    </source>
</evidence>
<dbReference type="Pfam" id="PF00628">
    <property type="entry name" value="PHD"/>
    <property type="match status" value="1"/>
</dbReference>
<organism evidence="8 9">
    <name type="scientific">Papaver somniferum</name>
    <name type="common">Opium poppy</name>
    <dbReference type="NCBI Taxonomy" id="3469"/>
    <lineage>
        <taxon>Eukaryota</taxon>
        <taxon>Viridiplantae</taxon>
        <taxon>Streptophyta</taxon>
        <taxon>Embryophyta</taxon>
        <taxon>Tracheophyta</taxon>
        <taxon>Spermatophyta</taxon>
        <taxon>Magnoliopsida</taxon>
        <taxon>Ranunculales</taxon>
        <taxon>Papaveraceae</taxon>
        <taxon>Papaveroideae</taxon>
        <taxon>Papaver</taxon>
    </lineage>
</organism>
<gene>
    <name evidence="8" type="ORF">C5167_050217</name>
</gene>
<dbReference type="CDD" id="cd16574">
    <property type="entry name" value="RING-HC_Topors"/>
    <property type="match status" value="1"/>
</dbReference>
<dbReference type="SMART" id="SM00249">
    <property type="entry name" value="PHD"/>
    <property type="match status" value="1"/>
</dbReference>
<evidence type="ECO:0000313" key="8">
    <source>
        <dbReference type="EMBL" id="RZC74737.1"/>
    </source>
</evidence>
<dbReference type="Gene3D" id="3.30.40.10">
    <property type="entry name" value="Zinc/RING finger domain, C3HC4 (zinc finger)"/>
    <property type="match status" value="2"/>
</dbReference>
<evidence type="ECO:0000259" key="7">
    <source>
        <dbReference type="PROSITE" id="PS50089"/>
    </source>
</evidence>
<evidence type="ECO:0000256" key="3">
    <source>
        <dbReference type="ARBA" id="ARBA00022833"/>
    </source>
</evidence>